<dbReference type="EMBL" id="WJXB01000001">
    <property type="protein sequence ID" value="MRN52015.1"/>
    <property type="molecule type" value="Genomic_DNA"/>
</dbReference>
<evidence type="ECO:0000313" key="2">
    <source>
        <dbReference type="EMBL" id="MRN52015.1"/>
    </source>
</evidence>
<dbReference type="InterPro" id="IPR004182">
    <property type="entry name" value="GRAM"/>
</dbReference>
<organism evidence="2 3">
    <name type="scientific">Paenibacillus monticola</name>
    <dbReference type="NCBI Taxonomy" id="2666075"/>
    <lineage>
        <taxon>Bacteria</taxon>
        <taxon>Bacillati</taxon>
        <taxon>Bacillota</taxon>
        <taxon>Bacilli</taxon>
        <taxon>Bacillales</taxon>
        <taxon>Paenibacillaceae</taxon>
        <taxon>Paenibacillus</taxon>
    </lineage>
</organism>
<dbReference type="AlphaFoldDB" id="A0A7X2L0E8"/>
<reference evidence="2 3" key="1">
    <citation type="submission" date="2019-11" db="EMBL/GenBank/DDBJ databases">
        <title>Paenibacillus monticola sp. nov., a novel PGPR strain isolated from mountain sample in China.</title>
        <authorList>
            <person name="Zhao Q."/>
            <person name="Li H.-P."/>
            <person name="Zhang J.-L."/>
        </authorList>
    </citation>
    <scope>NUCLEOTIDE SEQUENCE [LARGE SCALE GENOMIC DNA]</scope>
    <source>
        <strain evidence="2 3">LC-T2</strain>
    </source>
</reference>
<evidence type="ECO:0000259" key="1">
    <source>
        <dbReference type="Pfam" id="PF02893"/>
    </source>
</evidence>
<dbReference type="Pfam" id="PF02893">
    <property type="entry name" value="GRAM"/>
    <property type="match status" value="1"/>
</dbReference>
<gene>
    <name evidence="2" type="ORF">GJB61_03250</name>
</gene>
<proteinExistence type="predicted"/>
<comment type="caution">
    <text evidence="2">The sequence shown here is derived from an EMBL/GenBank/DDBJ whole genome shotgun (WGS) entry which is preliminary data.</text>
</comment>
<accession>A0A7X2L0E8</accession>
<dbReference type="Gene3D" id="2.30.29.30">
    <property type="entry name" value="Pleckstrin-homology domain (PH domain)/Phosphotyrosine-binding domain (PTB)"/>
    <property type="match status" value="1"/>
</dbReference>
<name>A0A7X2L0E8_9BACL</name>
<dbReference type="Proteomes" id="UP000463051">
    <property type="component" value="Unassembled WGS sequence"/>
</dbReference>
<keyword evidence="3" id="KW-1185">Reference proteome</keyword>
<feature type="domain" description="GRAM" evidence="1">
    <location>
        <begin position="7"/>
        <end position="108"/>
    </location>
</feature>
<sequence>MEGGHHLLQLNNNEILLTKRQATYYLSMSYRVFGDLHVTNQRTIFAPKWLRNKKGDYIEVLNNEIKNVETFNSFRYVPDGLKITLHSNQEYKFKLFDREHILEKYRINIVATLQK</sequence>
<evidence type="ECO:0000313" key="3">
    <source>
        <dbReference type="Proteomes" id="UP000463051"/>
    </source>
</evidence>
<dbReference type="InterPro" id="IPR011993">
    <property type="entry name" value="PH-like_dom_sf"/>
</dbReference>
<protein>
    <recommendedName>
        <fullName evidence="1">GRAM domain-containing protein</fullName>
    </recommendedName>
</protein>